<name>A0ACC2VBL6_9TREE</name>
<gene>
    <name evidence="1" type="ORF">QFC19_007065</name>
</gene>
<accession>A0ACC2VBL6</accession>
<evidence type="ECO:0000313" key="1">
    <source>
        <dbReference type="EMBL" id="KAJ9096682.1"/>
    </source>
</evidence>
<protein>
    <submittedName>
        <fullName evidence="1">Uncharacterized protein</fullName>
    </submittedName>
</protein>
<dbReference type="EMBL" id="JASBWR010000091">
    <property type="protein sequence ID" value="KAJ9096682.1"/>
    <property type="molecule type" value="Genomic_DNA"/>
</dbReference>
<proteinExistence type="predicted"/>
<evidence type="ECO:0000313" key="2">
    <source>
        <dbReference type="Proteomes" id="UP001241377"/>
    </source>
</evidence>
<keyword evidence="2" id="KW-1185">Reference proteome</keyword>
<comment type="caution">
    <text evidence="1">The sequence shown here is derived from an EMBL/GenBank/DDBJ whole genome shotgun (WGS) entry which is preliminary data.</text>
</comment>
<sequence>MTLEEAPGPSAPVTAPPEVEKLEYTTPKSSNPFRTQQISESATFQSKLPTLFPPPDIHSPYKTLNRILDDLKYTVPYQNAHPGSSLLRSRPIEYSVNLSRIAAKKPKCATITINNDVAYAPTIETVGVDSEGNMVPQSSQDQETVAPFTLTIIRGLVVCGTDIHHFRLSTIDSATNPFATTIDKHEYHLVKPSDISRTEAKVLDIHSTTSFIDDAMFRSANASTRHVLRATIFKSEFTNDDLWPLLNDEVIAKRYEEGAKRHPDLNLSPNAVPTSVHCIHTLLKVLRGPILLPPGDPIKTISLTKTSLDTQLDVDLLTSRLGFVTAGEDVVPPNLADNLELRESYIRKSIELIYVGANIKQEPNSINQQYSFSDNLSVVYRAINESDRHVNVTFASSHISNQLPFFTNLSATTYFQDELVIRCYENTLKSDSKNKLHYADSLRSIINFKRGQSGQSNQKLQSYFNHLTQSGQFIGYEDYSNALRVIGIDRPNENLTDDDIIAVYKAQYQEDPRNYSYFNKHLKVIANARESAILHNYIKNEVLPLNIAMDDLGIEEITEDEVVITAYEFKLDDILQSNGFNSTASEILLLNRSLLSVAVNRKSYQLMSYYERKIDTSKPGVSVHDALVLFNLEDVKYGDVEIITSFQNRIAKATDVEDIRKLRAALRALAESRDLAILQSFLHSGKVDVLLLPAENWPSGLDNIGNTCYLNSLLQYYFCIKPLRQMVLNFPNNATGLEEASERKIGGRKVELLEVHRSHQFVYHLQKLFFDMIHTNKRCVAPSKELAYLAFLPLSQPVGFGTHESKALVKLDESAGLAQGDELEPIMIDSRSPSPPFLPTPNHSDDLMSGDKETRTILPILDEIDSTIEVGRQQDVTECIENVTFQLETALEPESLEEDGEQFDLIKKLFYGKTQQTLTPMHKAGEQRISTERFFSLIINVSDHPKDIYDSLDNYFSEDIVNLEDGQVKKSLTVAQLPEVLQFHVQRVLFDREKLMAYKSIEHIPFSERIYLDRYLETQDLEILKKRDEVFQWRSEVRQIHELRNKILTPDPNSKLCIIDALVTTKKYLETKVVPSSSVAVNPTTILNLQVHIDELKGKIEALDAKLEELTSKISAQFTDYTKVGYSIFAIFIHRGEASYGHYWVYIKDPHKNIFRKYNDEIVTEVPSSEVFNFVKENTATPYYIVYVKDSLEKDYVEPLKRIIE</sequence>
<organism evidence="1 2">
    <name type="scientific">Naganishia cerealis</name>
    <dbReference type="NCBI Taxonomy" id="610337"/>
    <lineage>
        <taxon>Eukaryota</taxon>
        <taxon>Fungi</taxon>
        <taxon>Dikarya</taxon>
        <taxon>Basidiomycota</taxon>
        <taxon>Agaricomycotina</taxon>
        <taxon>Tremellomycetes</taxon>
        <taxon>Filobasidiales</taxon>
        <taxon>Filobasidiaceae</taxon>
        <taxon>Naganishia</taxon>
    </lineage>
</organism>
<reference evidence="1" key="1">
    <citation type="submission" date="2023-04" db="EMBL/GenBank/DDBJ databases">
        <title>Draft Genome sequencing of Naganishia species isolated from polar environments using Oxford Nanopore Technology.</title>
        <authorList>
            <person name="Leo P."/>
            <person name="Venkateswaran K."/>
        </authorList>
    </citation>
    <scope>NUCLEOTIDE SEQUENCE</scope>
    <source>
        <strain evidence="1">MNA-CCFEE 5261</strain>
    </source>
</reference>
<dbReference type="Proteomes" id="UP001241377">
    <property type="component" value="Unassembled WGS sequence"/>
</dbReference>